<dbReference type="PROSITE" id="PS51073">
    <property type="entry name" value="RPEL"/>
    <property type="match status" value="3"/>
</dbReference>
<evidence type="ECO:0000256" key="6">
    <source>
        <dbReference type="SAM" id="MobiDB-lite"/>
    </source>
</evidence>
<feature type="compositionally biased region" description="Basic and acidic residues" evidence="6">
    <location>
        <begin position="68"/>
        <end position="92"/>
    </location>
</feature>
<feature type="compositionally biased region" description="Basic and acidic residues" evidence="6">
    <location>
        <begin position="129"/>
        <end position="143"/>
    </location>
</feature>
<keyword evidence="2 5" id="KW-0677">Repeat</keyword>
<evidence type="ECO:0000256" key="5">
    <source>
        <dbReference type="RuleBase" id="RU301113"/>
    </source>
</evidence>
<reference evidence="7" key="1">
    <citation type="submission" date="2019-02" db="EMBL/GenBank/DDBJ databases">
        <authorList>
            <person name="Square T.A."/>
        </authorList>
    </citation>
    <scope>NUCLEOTIDE SEQUENCE</scope>
</reference>
<feature type="compositionally biased region" description="Low complexity" evidence="6">
    <location>
        <begin position="193"/>
        <end position="216"/>
    </location>
</feature>
<feature type="compositionally biased region" description="Low complexity" evidence="6">
    <location>
        <begin position="223"/>
        <end position="244"/>
    </location>
</feature>
<proteinExistence type="evidence at transcript level"/>
<keyword evidence="3 5" id="KW-0009">Actin-binding</keyword>
<dbReference type="PANTHER" id="PTHR12751">
    <property type="entry name" value="PHOSPHATASE AND ACTIN REGULATOR PHACTR"/>
    <property type="match status" value="1"/>
</dbReference>
<dbReference type="InterPro" id="IPR004018">
    <property type="entry name" value="RPEL_repeat"/>
</dbReference>
<evidence type="ECO:0000256" key="2">
    <source>
        <dbReference type="ARBA" id="ARBA00022737"/>
    </source>
</evidence>
<dbReference type="SMART" id="SM00707">
    <property type="entry name" value="RPEL"/>
    <property type="match status" value="3"/>
</dbReference>
<dbReference type="GO" id="GO:0003779">
    <property type="term" value="F:actin binding"/>
    <property type="evidence" value="ECO:0007669"/>
    <property type="project" value="UniProtKB-KW"/>
</dbReference>
<comment type="similarity">
    <text evidence="1 5">Belongs to the phosphatase and actin regulator family.</text>
</comment>
<feature type="compositionally biased region" description="Pro residues" evidence="6">
    <location>
        <begin position="339"/>
        <end position="355"/>
    </location>
</feature>
<accession>A0A516AFS2</accession>
<feature type="compositionally biased region" description="Pro residues" evidence="6">
    <location>
        <begin position="400"/>
        <end position="409"/>
    </location>
</feature>
<dbReference type="Gene3D" id="6.10.140.2130">
    <property type="match status" value="1"/>
</dbReference>
<dbReference type="GO" id="GO:0030036">
    <property type="term" value="P:actin cytoskeleton organization"/>
    <property type="evidence" value="ECO:0007669"/>
    <property type="project" value="TreeGrafter"/>
</dbReference>
<feature type="compositionally biased region" description="Basic residues" evidence="6">
    <location>
        <begin position="57"/>
        <end position="67"/>
    </location>
</feature>
<evidence type="ECO:0000313" key="7">
    <source>
        <dbReference type="EMBL" id="QDO16148.1"/>
    </source>
</evidence>
<dbReference type="Pfam" id="PF02755">
    <property type="entry name" value="RPEL"/>
    <property type="match status" value="2"/>
</dbReference>
<feature type="repeat" description="RPEL" evidence="4">
    <location>
        <begin position="566"/>
        <end position="591"/>
    </location>
</feature>
<sequence>MGQAASPVEGSSSESDSEEGSRAVATHAEHLPHGVAQAETPPARRKSKLASGLSKLFHWKWKKKKHSQKFEETSAELERKISTRLPREELIKKGLLQESAETGVPSVLPSLPEEEPDKPEQPELGNGHVESREEAQTQHRLEQPEPQPSPAEARPKSEPYIAAEKPPPGPSTRASVALPLPAHARLQVDRKSALVAATAAAAAATAAATAAAAEAGGAKGAEPKAAGGEAAPPAALVGVPAVKPVPCPRTSIHTGPAAEGDAAVSGETKRAERAEEQRQSKAPGDSTAAPLPSVAPPVPPKKVSVTASGIPRRNESSQPQDHSHPPHPDGENLSESEEPPPPFAPPAVHPKPPASMRPQSTNSPKLPSKSLVYHAQPHSPSTHHRVPPVLPSDTHHAPTPCRPPSPPQDSTPSGHSCEPQGLLLQSQPKNFSNELNKLLKFGPPPQGRKVVVKAPEPVPDEADDDDHDDSGGDEEERGGEASTQEDADHSQSDSDSDDGPILYKNDEEGEEEDVPITSAFASKVARKDSLAILIGQQSSSKEQENKNISPGQADLERLKMRMNIGNTLTRRLSQRPTAAELLQRNILKPVVNEDEQQEAKQELKRRLTRKLSMRPTVEELREKKILLHFNDYVEVAEAQDYDRKGDKPWTRLTSADKAAIRSELNTFKSTEMEVHEESRRFTRFHKP</sequence>
<gene>
    <name evidence="7" type="primary">phactrD</name>
</gene>
<name>A0A516AFS2_PETMA</name>
<feature type="region of interest" description="Disordered" evidence="6">
    <location>
        <begin position="1"/>
        <end position="178"/>
    </location>
</feature>
<feature type="repeat" description="RPEL" evidence="4">
    <location>
        <begin position="605"/>
        <end position="630"/>
    </location>
</feature>
<protein>
    <recommendedName>
        <fullName evidence="5">Phosphatase and actin regulator</fullName>
    </recommendedName>
</protein>
<dbReference type="Gene3D" id="6.10.140.1750">
    <property type="match status" value="1"/>
</dbReference>
<dbReference type="EMBL" id="MK487489">
    <property type="protein sequence ID" value="QDO16148.1"/>
    <property type="molecule type" value="mRNA"/>
</dbReference>
<dbReference type="PANTHER" id="PTHR12751:SF18">
    <property type="entry name" value="PHOSPHATASE AND ACTIN REGULATOR 1"/>
    <property type="match status" value="1"/>
</dbReference>
<feature type="compositionally biased region" description="Basic and acidic residues" evidence="6">
    <location>
        <begin position="267"/>
        <end position="279"/>
    </location>
</feature>
<dbReference type="GO" id="GO:0004864">
    <property type="term" value="F:protein phosphatase inhibitor activity"/>
    <property type="evidence" value="ECO:0007669"/>
    <property type="project" value="UniProtKB-UniRule"/>
</dbReference>
<feature type="compositionally biased region" description="Acidic residues" evidence="6">
    <location>
        <begin position="458"/>
        <end position="477"/>
    </location>
</feature>
<feature type="compositionally biased region" description="Polar residues" evidence="6">
    <location>
        <begin position="423"/>
        <end position="435"/>
    </location>
</feature>
<comment type="subunit">
    <text evidence="5">Binds PPP1CA and actin.</text>
</comment>
<evidence type="ECO:0000256" key="4">
    <source>
        <dbReference type="PROSITE-ProRule" id="PRU00401"/>
    </source>
</evidence>
<evidence type="ECO:0000256" key="1">
    <source>
        <dbReference type="ARBA" id="ARBA00009795"/>
    </source>
</evidence>
<feature type="compositionally biased region" description="Basic and acidic residues" evidence="6">
    <location>
        <begin position="321"/>
        <end position="330"/>
    </location>
</feature>
<feature type="repeat" description="RPEL" evidence="4">
    <location>
        <begin position="75"/>
        <end position="100"/>
    </location>
</feature>
<feature type="region of interest" description="Disordered" evidence="6">
    <location>
        <begin position="191"/>
        <end position="520"/>
    </location>
</feature>
<dbReference type="AlphaFoldDB" id="A0A516AFS2"/>
<organism evidence="7">
    <name type="scientific">Petromyzon marinus</name>
    <name type="common">Sea lamprey</name>
    <dbReference type="NCBI Taxonomy" id="7757"/>
    <lineage>
        <taxon>Eukaryota</taxon>
        <taxon>Metazoa</taxon>
        <taxon>Chordata</taxon>
        <taxon>Craniata</taxon>
        <taxon>Vertebrata</taxon>
        <taxon>Cyclostomata</taxon>
        <taxon>Hyperoartia</taxon>
        <taxon>Petromyzontiformes</taxon>
        <taxon>Petromyzontidae</taxon>
        <taxon>Petromyzon</taxon>
    </lineage>
</organism>
<evidence type="ECO:0000256" key="3">
    <source>
        <dbReference type="ARBA" id="ARBA00023203"/>
    </source>
</evidence>